<evidence type="ECO:0000256" key="1">
    <source>
        <dbReference type="ARBA" id="ARBA00022630"/>
    </source>
</evidence>
<dbReference type="SMART" id="SM00086">
    <property type="entry name" value="PAC"/>
    <property type="match status" value="1"/>
</dbReference>
<dbReference type="Pfam" id="PF00196">
    <property type="entry name" value="GerE"/>
    <property type="match status" value="1"/>
</dbReference>
<organism evidence="7 8">
    <name type="scientific">Parasphingorhabdus marina DSM 22363</name>
    <dbReference type="NCBI Taxonomy" id="1123272"/>
    <lineage>
        <taxon>Bacteria</taxon>
        <taxon>Pseudomonadati</taxon>
        <taxon>Pseudomonadota</taxon>
        <taxon>Alphaproteobacteria</taxon>
        <taxon>Sphingomonadales</taxon>
        <taxon>Sphingomonadaceae</taxon>
        <taxon>Parasphingorhabdus</taxon>
    </lineage>
</organism>
<evidence type="ECO:0000256" key="2">
    <source>
        <dbReference type="ARBA" id="ARBA00022643"/>
    </source>
</evidence>
<keyword evidence="3" id="KW-0157">Chromophore</keyword>
<dbReference type="GO" id="GO:0006355">
    <property type="term" value="P:regulation of DNA-templated transcription"/>
    <property type="evidence" value="ECO:0007669"/>
    <property type="project" value="InterPro"/>
</dbReference>
<keyword evidence="1" id="KW-0285">Flavoprotein</keyword>
<evidence type="ECO:0000256" key="3">
    <source>
        <dbReference type="ARBA" id="ARBA00022991"/>
    </source>
</evidence>
<dbReference type="InterPro" id="IPR000792">
    <property type="entry name" value="Tscrpt_reg_LuxR_C"/>
</dbReference>
<dbReference type="PROSITE" id="PS50043">
    <property type="entry name" value="HTH_LUXR_2"/>
    <property type="match status" value="1"/>
</dbReference>
<dbReference type="SUPFAM" id="SSF55785">
    <property type="entry name" value="PYP-like sensor domain (PAS domain)"/>
    <property type="match status" value="1"/>
</dbReference>
<feature type="domain" description="PAS" evidence="5">
    <location>
        <begin position="46"/>
        <end position="95"/>
    </location>
</feature>
<gene>
    <name evidence="7" type="ORF">SAMN02745824_2830</name>
</gene>
<dbReference type="Gene3D" id="3.30.450.20">
    <property type="entry name" value="PAS domain"/>
    <property type="match status" value="1"/>
</dbReference>
<evidence type="ECO:0000259" key="4">
    <source>
        <dbReference type="PROSITE" id="PS50043"/>
    </source>
</evidence>
<sequence>MDREGRVKGTDGKSVAAEVAAPRKSVQALIDNSPIASVISNPRLPDNPIIASNDAFSELTGYDRDFIIGRNCRFLAGPATEPWLSEEIRRGVRERKSVLVEILNYKQDGTPFQNAVLVAPMFDNDGELEYFLGSQVEIDSEGPSLAKARRMRATEIVKDLSKRQREVLEFIAKGFLNKQIAHELDLSERTVKMHRAILMKRLEAPSAADMVRLAVEAGM</sequence>
<dbReference type="Proteomes" id="UP000185192">
    <property type="component" value="Unassembled WGS sequence"/>
</dbReference>
<evidence type="ECO:0000259" key="5">
    <source>
        <dbReference type="PROSITE" id="PS50112"/>
    </source>
</evidence>
<dbReference type="PROSITE" id="PS50112">
    <property type="entry name" value="PAS"/>
    <property type="match status" value="1"/>
</dbReference>
<dbReference type="PANTHER" id="PTHR47429">
    <property type="entry name" value="PROTEIN TWIN LOV 1"/>
    <property type="match status" value="1"/>
</dbReference>
<feature type="domain" description="PAC" evidence="6">
    <location>
        <begin position="96"/>
        <end position="150"/>
    </location>
</feature>
<keyword evidence="2" id="KW-0288">FMN</keyword>
<dbReference type="CDD" id="cd06170">
    <property type="entry name" value="LuxR_C_like"/>
    <property type="match status" value="1"/>
</dbReference>
<dbReference type="InterPro" id="IPR016032">
    <property type="entry name" value="Sig_transdc_resp-reg_C-effctor"/>
</dbReference>
<dbReference type="Gene3D" id="1.10.10.10">
    <property type="entry name" value="Winged helix-like DNA-binding domain superfamily/Winged helix DNA-binding domain"/>
    <property type="match status" value="1"/>
</dbReference>
<evidence type="ECO:0008006" key="9">
    <source>
        <dbReference type="Google" id="ProtNLM"/>
    </source>
</evidence>
<dbReference type="InterPro" id="IPR001610">
    <property type="entry name" value="PAC"/>
</dbReference>
<dbReference type="CDD" id="cd00130">
    <property type="entry name" value="PAS"/>
    <property type="match status" value="1"/>
</dbReference>
<dbReference type="InterPro" id="IPR036388">
    <property type="entry name" value="WH-like_DNA-bd_sf"/>
</dbReference>
<evidence type="ECO:0000259" key="6">
    <source>
        <dbReference type="PROSITE" id="PS50113"/>
    </source>
</evidence>
<dbReference type="PROSITE" id="PS50113">
    <property type="entry name" value="PAC"/>
    <property type="match status" value="1"/>
</dbReference>
<feature type="domain" description="HTH luxR-type" evidence="4">
    <location>
        <begin position="153"/>
        <end position="218"/>
    </location>
</feature>
<dbReference type="STRING" id="1123272.SAMN02745824_2830"/>
<dbReference type="NCBIfam" id="TIGR00229">
    <property type="entry name" value="sensory_box"/>
    <property type="match status" value="1"/>
</dbReference>
<protein>
    <recommendedName>
        <fullName evidence="9">Transcriptional regulator, LuxR family</fullName>
    </recommendedName>
</protein>
<name>A0A1N6GHK4_9SPHN</name>
<dbReference type="AlphaFoldDB" id="A0A1N6GHK4"/>
<accession>A0A1N6GHK4</accession>
<dbReference type="PANTHER" id="PTHR47429:SF2">
    <property type="entry name" value="PROTEIN TWIN LOV 1"/>
    <property type="match status" value="1"/>
</dbReference>
<dbReference type="InterPro" id="IPR035965">
    <property type="entry name" value="PAS-like_dom_sf"/>
</dbReference>
<dbReference type="GO" id="GO:0003677">
    <property type="term" value="F:DNA binding"/>
    <property type="evidence" value="ECO:0007669"/>
    <property type="project" value="InterPro"/>
</dbReference>
<dbReference type="SMART" id="SM00421">
    <property type="entry name" value="HTH_LUXR"/>
    <property type="match status" value="1"/>
</dbReference>
<dbReference type="PRINTS" id="PR00038">
    <property type="entry name" value="HTHLUXR"/>
</dbReference>
<evidence type="ECO:0000313" key="7">
    <source>
        <dbReference type="EMBL" id="SIO06941.1"/>
    </source>
</evidence>
<dbReference type="EMBL" id="FSQW01000002">
    <property type="protein sequence ID" value="SIO06941.1"/>
    <property type="molecule type" value="Genomic_DNA"/>
</dbReference>
<reference evidence="8" key="1">
    <citation type="submission" date="2016-11" db="EMBL/GenBank/DDBJ databases">
        <authorList>
            <person name="Varghese N."/>
            <person name="Submissions S."/>
        </authorList>
    </citation>
    <scope>NUCLEOTIDE SEQUENCE [LARGE SCALE GENOMIC DNA]</scope>
    <source>
        <strain evidence="8">DSM 22363</strain>
    </source>
</reference>
<dbReference type="InterPro" id="IPR000700">
    <property type="entry name" value="PAS-assoc_C"/>
</dbReference>
<keyword evidence="8" id="KW-1185">Reference proteome</keyword>
<evidence type="ECO:0000313" key="8">
    <source>
        <dbReference type="Proteomes" id="UP000185192"/>
    </source>
</evidence>
<dbReference type="InterPro" id="IPR000014">
    <property type="entry name" value="PAS"/>
</dbReference>
<proteinExistence type="predicted"/>
<dbReference type="SUPFAM" id="SSF46894">
    <property type="entry name" value="C-terminal effector domain of the bipartite response regulators"/>
    <property type="match status" value="1"/>
</dbReference>
<dbReference type="Pfam" id="PF13426">
    <property type="entry name" value="PAS_9"/>
    <property type="match status" value="1"/>
</dbReference>